<evidence type="ECO:0000313" key="2">
    <source>
        <dbReference type="EMBL" id="OGI81535.1"/>
    </source>
</evidence>
<dbReference type="EMBL" id="MFUH01000027">
    <property type="protein sequence ID" value="OGI81535.1"/>
    <property type="molecule type" value="Genomic_DNA"/>
</dbReference>
<proteinExistence type="predicted"/>
<evidence type="ECO:0000256" key="1">
    <source>
        <dbReference type="ARBA" id="ARBA00022649"/>
    </source>
</evidence>
<evidence type="ECO:0000313" key="3">
    <source>
        <dbReference type="Proteomes" id="UP000179880"/>
    </source>
</evidence>
<dbReference type="Proteomes" id="UP000179880">
    <property type="component" value="Unassembled WGS sequence"/>
</dbReference>
<protein>
    <recommendedName>
        <fullName evidence="4">Addiction module toxin RelE</fullName>
    </recommendedName>
</protein>
<keyword evidence="1" id="KW-1277">Toxin-antitoxin system</keyword>
<sequence>MAWLIEFQKAAEVDLAKLDKEVRRQVVCKLEWLVENFENVVPQNLGGEFKDFYKLRAGDWRIKYKVNWNGKKIIVCYIDHRSRAYQIRK</sequence>
<gene>
    <name evidence="2" type="ORF">A3B93_02120</name>
</gene>
<comment type="caution">
    <text evidence="2">The sequence shown here is derived from an EMBL/GenBank/DDBJ whole genome shotgun (WGS) entry which is preliminary data.</text>
</comment>
<organism evidence="2 3">
    <name type="scientific">Candidatus Nomurabacteria bacterium RIFCSPHIGHO2_02_FULL_42_24</name>
    <dbReference type="NCBI Taxonomy" id="1801757"/>
    <lineage>
        <taxon>Bacteria</taxon>
        <taxon>Candidatus Nomuraibacteriota</taxon>
    </lineage>
</organism>
<evidence type="ECO:0008006" key="4">
    <source>
        <dbReference type="Google" id="ProtNLM"/>
    </source>
</evidence>
<dbReference type="Pfam" id="PF05016">
    <property type="entry name" value="ParE_toxin"/>
    <property type="match status" value="1"/>
</dbReference>
<dbReference type="AlphaFoldDB" id="A0A1F6WIJ8"/>
<dbReference type="InterPro" id="IPR035093">
    <property type="entry name" value="RelE/ParE_toxin_dom_sf"/>
</dbReference>
<dbReference type="InterPro" id="IPR007712">
    <property type="entry name" value="RelE/ParE_toxin"/>
</dbReference>
<reference evidence="2 3" key="1">
    <citation type="journal article" date="2016" name="Nat. Commun.">
        <title>Thousands of microbial genomes shed light on interconnected biogeochemical processes in an aquifer system.</title>
        <authorList>
            <person name="Anantharaman K."/>
            <person name="Brown C.T."/>
            <person name="Hug L.A."/>
            <person name="Sharon I."/>
            <person name="Castelle C.J."/>
            <person name="Probst A.J."/>
            <person name="Thomas B.C."/>
            <person name="Singh A."/>
            <person name="Wilkins M.J."/>
            <person name="Karaoz U."/>
            <person name="Brodie E.L."/>
            <person name="Williams K.H."/>
            <person name="Hubbard S.S."/>
            <person name="Banfield J.F."/>
        </authorList>
    </citation>
    <scope>NUCLEOTIDE SEQUENCE [LARGE SCALE GENOMIC DNA]</scope>
</reference>
<accession>A0A1F6WIJ8</accession>
<name>A0A1F6WIJ8_9BACT</name>
<dbReference type="SUPFAM" id="SSF143011">
    <property type="entry name" value="RelE-like"/>
    <property type="match status" value="1"/>
</dbReference>
<dbReference type="Gene3D" id="3.30.2310.20">
    <property type="entry name" value="RelE-like"/>
    <property type="match status" value="1"/>
</dbReference>